<gene>
    <name evidence="3" type="ORF">GCM10010885_03540</name>
</gene>
<comment type="caution">
    <text evidence="3">The sequence shown here is derived from an EMBL/GenBank/DDBJ whole genome shotgun (WGS) entry which is preliminary data.</text>
</comment>
<keyword evidence="2" id="KW-0175">Coiled coil</keyword>
<dbReference type="PANTHER" id="PTHR37313:SF2">
    <property type="entry name" value="UPF0749 PROTEIN YLXX"/>
    <property type="match status" value="1"/>
</dbReference>
<evidence type="ECO:0000256" key="2">
    <source>
        <dbReference type="SAM" id="Coils"/>
    </source>
</evidence>
<reference evidence="3" key="1">
    <citation type="journal article" date="2014" name="Int. J. Syst. Evol. Microbiol.">
        <title>Complete genome sequence of Corynebacterium casei LMG S-19264T (=DSM 44701T), isolated from a smear-ripened cheese.</title>
        <authorList>
            <consortium name="US DOE Joint Genome Institute (JGI-PGF)"/>
            <person name="Walter F."/>
            <person name="Albersmeier A."/>
            <person name="Kalinowski J."/>
            <person name="Ruckert C."/>
        </authorList>
    </citation>
    <scope>NUCLEOTIDE SEQUENCE</scope>
    <source>
        <strain evidence="3">JCM 18487</strain>
    </source>
</reference>
<evidence type="ECO:0008006" key="5">
    <source>
        <dbReference type="Google" id="ProtNLM"/>
    </source>
</evidence>
<dbReference type="PANTHER" id="PTHR37313">
    <property type="entry name" value="UPF0749 PROTEIN RV1825"/>
    <property type="match status" value="1"/>
</dbReference>
<dbReference type="AlphaFoldDB" id="A0A917K275"/>
<dbReference type="EMBL" id="BMOY01000003">
    <property type="protein sequence ID" value="GGI97260.1"/>
    <property type="molecule type" value="Genomic_DNA"/>
</dbReference>
<evidence type="ECO:0000313" key="3">
    <source>
        <dbReference type="EMBL" id="GGI97260.1"/>
    </source>
</evidence>
<keyword evidence="4" id="KW-1185">Reference proteome</keyword>
<proteinExistence type="inferred from homology"/>
<dbReference type="RefSeq" id="WP_188880792.1">
    <property type="nucleotide sequence ID" value="NZ_BMOY01000003.1"/>
</dbReference>
<accession>A0A917K275</accession>
<evidence type="ECO:0000313" key="4">
    <source>
        <dbReference type="Proteomes" id="UP000637695"/>
    </source>
</evidence>
<dbReference type="Proteomes" id="UP000637695">
    <property type="component" value="Unassembled WGS sequence"/>
</dbReference>
<protein>
    <recommendedName>
        <fullName evidence="5">DUF881 domain-containing protein</fullName>
    </recommendedName>
</protein>
<feature type="coiled-coil region" evidence="2">
    <location>
        <begin position="39"/>
        <end position="101"/>
    </location>
</feature>
<organism evidence="3 4">
    <name type="scientific">Alicyclobacillus cellulosilyticus</name>
    <dbReference type="NCBI Taxonomy" id="1003997"/>
    <lineage>
        <taxon>Bacteria</taxon>
        <taxon>Bacillati</taxon>
        <taxon>Bacillota</taxon>
        <taxon>Bacilli</taxon>
        <taxon>Bacillales</taxon>
        <taxon>Alicyclobacillaceae</taxon>
        <taxon>Alicyclobacillus</taxon>
    </lineage>
</organism>
<dbReference type="InterPro" id="IPR010273">
    <property type="entry name" value="DUF881"/>
</dbReference>
<comment type="similarity">
    <text evidence="1">Belongs to the UPF0749 family.</text>
</comment>
<reference evidence="3" key="2">
    <citation type="submission" date="2020-09" db="EMBL/GenBank/DDBJ databases">
        <authorList>
            <person name="Sun Q."/>
            <person name="Ohkuma M."/>
        </authorList>
    </citation>
    <scope>NUCLEOTIDE SEQUENCE</scope>
    <source>
        <strain evidence="3">JCM 18487</strain>
    </source>
</reference>
<dbReference type="Pfam" id="PF05949">
    <property type="entry name" value="DUF881"/>
    <property type="match status" value="1"/>
</dbReference>
<dbReference type="Gene3D" id="3.30.70.1880">
    <property type="entry name" value="Protein of unknown function DUF881"/>
    <property type="match status" value="1"/>
</dbReference>
<sequence length="240" mass="25555">MTGRAQWAVSLTLASLVLGFMMALQYRQTQTGRLDAISVHAYGTEEKRLQNELAALKEANARAEQQLARLTAQLAAYEKEMAGSNSQLARLQQRLQQERILAGLTPVEGPGVSVVLMDGIAVNSDTEQVLTHDWDVRSVINELFTAGAEAVSINGYRVVATSGIFCTGPVVRINGHRIGAPFTIEAIGDPHTLKSALEIQGGILDALRARGVNVSAPTMEDDIKMPAFTGNATAGAVGAD</sequence>
<name>A0A917K275_9BACL</name>
<evidence type="ECO:0000256" key="1">
    <source>
        <dbReference type="ARBA" id="ARBA00009108"/>
    </source>
</evidence>